<feature type="region of interest" description="Disordered" evidence="1">
    <location>
        <begin position="62"/>
        <end position="100"/>
    </location>
</feature>
<feature type="transmembrane region" description="Helical" evidence="2">
    <location>
        <begin position="242"/>
        <end position="262"/>
    </location>
</feature>
<evidence type="ECO:0000313" key="3">
    <source>
        <dbReference type="EMBL" id="QBK90793.1"/>
    </source>
</evidence>
<feature type="transmembrane region" description="Helical" evidence="2">
    <location>
        <begin position="215"/>
        <end position="236"/>
    </location>
</feature>
<feature type="region of interest" description="Disordered" evidence="1">
    <location>
        <begin position="362"/>
        <end position="422"/>
    </location>
</feature>
<sequence>MFFFVFDFNQEQDPNQNNFYHLKVMDYQTYVWEDDPIVNVDPQETLQILAKLHSQTLHFNSTSNSVDLPSKPSENFDPTSLIQDLSDNSSDSEGHENSEGDEYVYIIQDPNTGEEVEIASGDLLPGMGDRQLYYDPIKQTLLASPIQGDMSKTSIIDQLNYEDNIAPPDDLSYSVITDRDNIKISLTGEKELIRILGKISRQISRYNAKAHIYRILNYIVNIGSIVVTSTIGFLLATDQGTSTILSIMAFSIAIIKGIHELLKLGSLGIIYKGLAIRLQSIFREVQEARDIMVTDAEKLQYAGLVLLKLSEMDLETFKASYGPRVLKDSESEDAPMVGGMNGDEADDDQLVNVELDPELEVTPAYVPDQNNDIPYQDNDIPDRDDNIPQPTVDDIADEISGNQVIENTTDSEEEADLENQMI</sequence>
<protein>
    <submittedName>
        <fullName evidence="3">Uncharacterized protein</fullName>
    </submittedName>
</protein>
<evidence type="ECO:0000256" key="2">
    <source>
        <dbReference type="SAM" id="Phobius"/>
    </source>
</evidence>
<feature type="compositionally biased region" description="Acidic residues" evidence="1">
    <location>
        <begin position="409"/>
        <end position="422"/>
    </location>
</feature>
<reference evidence="3" key="1">
    <citation type="journal article" date="2019" name="MBio">
        <title>Virus Genomes from Deep Sea Sediments Expand the Ocean Megavirome and Support Independent Origins of Viral Gigantism.</title>
        <authorList>
            <person name="Backstrom D."/>
            <person name="Yutin N."/>
            <person name="Jorgensen S.L."/>
            <person name="Dharamshi J."/>
            <person name="Homa F."/>
            <person name="Zaremba-Niedwiedzka K."/>
            <person name="Spang A."/>
            <person name="Wolf Y.I."/>
            <person name="Koonin E.V."/>
            <person name="Ettema T.J."/>
        </authorList>
    </citation>
    <scope>NUCLEOTIDE SEQUENCE</scope>
</reference>
<name>A0A481Z4G7_9VIRU</name>
<proteinExistence type="predicted"/>
<accession>A0A481Z4G7</accession>
<feature type="compositionally biased region" description="Polar residues" evidence="1">
    <location>
        <begin position="62"/>
        <end position="91"/>
    </location>
</feature>
<dbReference type="EMBL" id="MK500498">
    <property type="protein sequence ID" value="QBK90793.1"/>
    <property type="molecule type" value="Genomic_DNA"/>
</dbReference>
<gene>
    <name evidence="3" type="ORF">LCPAC201_00940</name>
</gene>
<evidence type="ECO:0000256" key="1">
    <source>
        <dbReference type="SAM" id="MobiDB-lite"/>
    </source>
</evidence>
<keyword evidence="2" id="KW-1133">Transmembrane helix</keyword>
<organism evidence="3">
    <name type="scientific">Pithovirus LCPAC201</name>
    <dbReference type="NCBI Taxonomy" id="2506591"/>
    <lineage>
        <taxon>Viruses</taxon>
        <taxon>Pithoviruses</taxon>
    </lineage>
</organism>
<keyword evidence="2" id="KW-0812">Transmembrane</keyword>
<keyword evidence="2" id="KW-0472">Membrane</keyword>